<dbReference type="Proteomes" id="UP000297714">
    <property type="component" value="Unassembled WGS sequence"/>
</dbReference>
<comment type="caution">
    <text evidence="1">The sequence shown here is derived from an EMBL/GenBank/DDBJ whole genome shotgun (WGS) entry which is preliminary data.</text>
</comment>
<gene>
    <name evidence="1" type="ORF">CAGA_16890</name>
</gene>
<sequence>MVIKQIVDMLGTDGKADGVRFNTGLEQFIFRHLGVRGARRMDDQRFDVGHIGEQGENLKTVNKIPCFLCAVLNLKSKDRTCAVREILPIQGMVRTVGK</sequence>
<name>A0A4Z0YES4_9FIRM</name>
<dbReference type="EMBL" id="SRMQ01000007">
    <property type="protein sequence ID" value="TGJ76226.1"/>
    <property type="molecule type" value="Genomic_DNA"/>
</dbReference>
<keyword evidence="2" id="KW-1185">Reference proteome</keyword>
<organism evidence="1 2">
    <name type="scientific">Caproiciproducens galactitolivorans</name>
    <dbReference type="NCBI Taxonomy" id="642589"/>
    <lineage>
        <taxon>Bacteria</taxon>
        <taxon>Bacillati</taxon>
        <taxon>Bacillota</taxon>
        <taxon>Clostridia</taxon>
        <taxon>Eubacteriales</taxon>
        <taxon>Acutalibacteraceae</taxon>
        <taxon>Caproiciproducens</taxon>
    </lineage>
</organism>
<evidence type="ECO:0000313" key="1">
    <source>
        <dbReference type="EMBL" id="TGJ76226.1"/>
    </source>
</evidence>
<protein>
    <submittedName>
        <fullName evidence="1">Uncharacterized protein</fullName>
    </submittedName>
</protein>
<dbReference type="AlphaFoldDB" id="A0A4Z0YES4"/>
<accession>A0A4Z0YES4</accession>
<evidence type="ECO:0000313" key="2">
    <source>
        <dbReference type="Proteomes" id="UP000297714"/>
    </source>
</evidence>
<proteinExistence type="predicted"/>
<reference evidence="1 2" key="1">
    <citation type="submission" date="2019-04" db="EMBL/GenBank/DDBJ databases">
        <authorList>
            <person name="Poehlein A."/>
            <person name="Bengelsdorf F.R."/>
            <person name="Duerre P."/>
            <person name="Daniel R."/>
        </authorList>
    </citation>
    <scope>NUCLEOTIDE SEQUENCE [LARGE SCALE GENOMIC DNA]</scope>
    <source>
        <strain evidence="1 2">BS-1</strain>
    </source>
</reference>